<gene>
    <name evidence="2" type="ORF">OMM_11477</name>
</gene>
<proteinExistence type="predicted"/>
<protein>
    <submittedName>
        <fullName evidence="2">Uncharacterized protein</fullName>
    </submittedName>
</protein>
<organism evidence="2 3">
    <name type="scientific">Candidatus Magnetoglobus multicellularis str. Araruama</name>
    <dbReference type="NCBI Taxonomy" id="890399"/>
    <lineage>
        <taxon>Bacteria</taxon>
        <taxon>Pseudomonadati</taxon>
        <taxon>Thermodesulfobacteriota</taxon>
        <taxon>Desulfobacteria</taxon>
        <taxon>Desulfobacterales</taxon>
        <taxon>Desulfobacteraceae</taxon>
        <taxon>Candidatus Magnetoglobus</taxon>
    </lineage>
</organism>
<name>A0A1V1NYA8_9BACT</name>
<evidence type="ECO:0000313" key="3">
    <source>
        <dbReference type="Proteomes" id="UP000189670"/>
    </source>
</evidence>
<accession>A0A1V1NYA8</accession>
<dbReference type="Proteomes" id="UP000189670">
    <property type="component" value="Unassembled WGS sequence"/>
</dbReference>
<dbReference type="EMBL" id="ATBP01001330">
    <property type="protein sequence ID" value="ETR67544.1"/>
    <property type="molecule type" value="Genomic_DNA"/>
</dbReference>
<reference evidence="3" key="1">
    <citation type="submission" date="2012-11" db="EMBL/GenBank/DDBJ databases">
        <authorList>
            <person name="Lucero-Rivera Y.E."/>
            <person name="Tovar-Ramirez D."/>
        </authorList>
    </citation>
    <scope>NUCLEOTIDE SEQUENCE [LARGE SCALE GENOMIC DNA]</scope>
    <source>
        <strain evidence="3">Araruama</strain>
    </source>
</reference>
<comment type="caution">
    <text evidence="2">The sequence shown here is derived from an EMBL/GenBank/DDBJ whole genome shotgun (WGS) entry which is preliminary data.</text>
</comment>
<evidence type="ECO:0000313" key="2">
    <source>
        <dbReference type="EMBL" id="ETR67544.1"/>
    </source>
</evidence>
<dbReference type="AlphaFoldDB" id="A0A1V1NYA8"/>
<sequence>MKWKKRIFMKNDRKAQTTATNNNKKESLPHHMMVFPPVLTGNISAGCILVQQPGIYSVNFIIILILAKKLMRSVIQMIHKLCLTMCRLMKTEFKI</sequence>
<evidence type="ECO:0000256" key="1">
    <source>
        <dbReference type="SAM" id="MobiDB-lite"/>
    </source>
</evidence>
<feature type="region of interest" description="Disordered" evidence="1">
    <location>
        <begin position="1"/>
        <end position="23"/>
    </location>
</feature>